<dbReference type="GeneID" id="69428742"/>
<dbReference type="SUPFAM" id="SSF75169">
    <property type="entry name" value="DsrEFH-like"/>
    <property type="match status" value="1"/>
</dbReference>
<dbReference type="GO" id="GO:0002143">
    <property type="term" value="P:tRNA wobble position uridine thiolation"/>
    <property type="evidence" value="ECO:0007669"/>
    <property type="project" value="InterPro"/>
</dbReference>
<dbReference type="Gene3D" id="3.40.1260.10">
    <property type="entry name" value="DsrEFH-like"/>
    <property type="match status" value="1"/>
</dbReference>
<accession>A0A7X1BR62</accession>
<keyword evidence="4" id="KW-0808">Transferase</keyword>
<comment type="caution">
    <text evidence="4">The sequence shown here is derived from an EMBL/GenBank/DDBJ whole genome shotgun (WGS) entry which is preliminary data.</text>
</comment>
<gene>
    <name evidence="3 4" type="primary">tusB</name>
    <name evidence="4" type="ORF">H7I73_16660</name>
    <name evidence="5" type="ORF">I6M80_04230</name>
</gene>
<organism evidence="4 6">
    <name type="scientific">Citrobacter cronae</name>
    <dbReference type="NCBI Taxonomy" id="1748967"/>
    <lineage>
        <taxon>Bacteria</taxon>
        <taxon>Pseudomonadati</taxon>
        <taxon>Pseudomonadota</taxon>
        <taxon>Gammaproteobacteria</taxon>
        <taxon>Enterobacterales</taxon>
        <taxon>Enterobacteriaceae</taxon>
        <taxon>Citrobacter</taxon>
        <taxon>Citrobacter freundii complex</taxon>
    </lineage>
</organism>
<keyword evidence="1 3" id="KW-0963">Cytoplasm</keyword>
<comment type="subunit">
    <text evidence="3">Heterohexamer, formed by a dimer of trimers. The hexameric TusBCD complex contains 2 copies each of TusB, TusC and TusD. The TusBCD complex interacts with TusE.</text>
</comment>
<dbReference type="Proteomes" id="UP000548504">
    <property type="component" value="Unassembled WGS sequence"/>
</dbReference>
<keyword evidence="2 3" id="KW-0819">tRNA processing</keyword>
<dbReference type="GO" id="GO:1990228">
    <property type="term" value="C:sulfurtransferase complex"/>
    <property type="evidence" value="ECO:0007669"/>
    <property type="project" value="TreeGrafter"/>
</dbReference>
<sequence>MLHTLHRSAWLTDFSSLLRLIEKDDELLLLQDGVTAAIEGSRFLESLQNASIKVSVLEEDIKARGLDGQISDSVVRVSYTDFVRLTVKHPNQMSW</sequence>
<keyword evidence="7" id="KW-1185">Reference proteome</keyword>
<dbReference type="InterPro" id="IPR007215">
    <property type="entry name" value="Sulphur_relay_TusB/DsrH"/>
</dbReference>
<name>A0A7X1BR62_9ENTR</name>
<dbReference type="InterPro" id="IPR023526">
    <property type="entry name" value="Sulphur_relay_TusB"/>
</dbReference>
<dbReference type="Proteomes" id="UP001318920">
    <property type="component" value="Unassembled WGS sequence"/>
</dbReference>
<dbReference type="EMBL" id="JADWNA010000003">
    <property type="protein sequence ID" value="MBJ8389455.1"/>
    <property type="molecule type" value="Genomic_DNA"/>
</dbReference>
<dbReference type="EMBL" id="JACLAG010000004">
    <property type="protein sequence ID" value="MBC2621270.1"/>
    <property type="molecule type" value="Genomic_DNA"/>
</dbReference>
<dbReference type="HAMAP" id="MF_01564">
    <property type="entry name" value="Thiourid_synth_B"/>
    <property type="match status" value="1"/>
</dbReference>
<evidence type="ECO:0000256" key="3">
    <source>
        <dbReference type="HAMAP-Rule" id="MF_01564"/>
    </source>
</evidence>
<evidence type="ECO:0000256" key="2">
    <source>
        <dbReference type="ARBA" id="ARBA00022694"/>
    </source>
</evidence>
<dbReference type="PANTHER" id="PTHR37526">
    <property type="entry name" value="PROTEIN TUSB"/>
    <property type="match status" value="1"/>
</dbReference>
<reference evidence="5 7" key="2">
    <citation type="submission" date="2020-11" db="EMBL/GenBank/DDBJ databases">
        <title>Enhanced detection system for hospital associated transmission using whole genome sequencing surveillance.</title>
        <authorList>
            <person name="Harrison L.H."/>
            <person name="Van Tyne D."/>
            <person name="Marsh J.W."/>
            <person name="Griffith M.P."/>
            <person name="Snyder D.J."/>
            <person name="Cooper V.S."/>
            <person name="Mustapha M."/>
        </authorList>
    </citation>
    <scope>NUCLEOTIDE SEQUENCE [LARGE SCALE GENOMIC DNA]</scope>
    <source>
        <strain evidence="5 7">CB00171</strain>
    </source>
</reference>
<evidence type="ECO:0000313" key="6">
    <source>
        <dbReference type="Proteomes" id="UP000548504"/>
    </source>
</evidence>
<dbReference type="InterPro" id="IPR027396">
    <property type="entry name" value="DsrEFH-like"/>
</dbReference>
<protein>
    <recommendedName>
        <fullName evidence="3">Protein TusB</fullName>
    </recommendedName>
    <alternativeName>
        <fullName evidence="3">tRNA 2-thiouridine synthesizing protein B</fullName>
    </alternativeName>
</protein>
<evidence type="ECO:0000313" key="7">
    <source>
        <dbReference type="Proteomes" id="UP001318920"/>
    </source>
</evidence>
<proteinExistence type="inferred from homology"/>
<dbReference type="GO" id="GO:0016740">
    <property type="term" value="F:transferase activity"/>
    <property type="evidence" value="ECO:0007669"/>
    <property type="project" value="UniProtKB-KW"/>
</dbReference>
<dbReference type="NCBIfam" id="TIGR03011">
    <property type="entry name" value="sulf_tusB_dsrH"/>
    <property type="match status" value="1"/>
</dbReference>
<dbReference type="PANTHER" id="PTHR37526:SF1">
    <property type="entry name" value="PROTEIN TUSB"/>
    <property type="match status" value="1"/>
</dbReference>
<dbReference type="NCBIfam" id="NF010035">
    <property type="entry name" value="PRK13510.1"/>
    <property type="match status" value="1"/>
</dbReference>
<evidence type="ECO:0000256" key="1">
    <source>
        <dbReference type="ARBA" id="ARBA00022490"/>
    </source>
</evidence>
<comment type="subcellular location">
    <subcellularLocation>
        <location evidence="3">Cytoplasm</location>
    </subcellularLocation>
</comment>
<reference evidence="4 6" key="1">
    <citation type="submission" date="2020-08" db="EMBL/GenBank/DDBJ databases">
        <title>Emergence and comparative genomics analysis of Citrobacter in Fennec fox imported from North Africa to China.</title>
        <authorList>
            <person name="Zheng B."/>
        </authorList>
    </citation>
    <scope>NUCLEOTIDE SEQUENCE [LARGE SCALE GENOMIC DNA]</scope>
    <source>
        <strain evidence="4 6">FF141</strain>
    </source>
</reference>
<comment type="function">
    <text evidence="3">Part of a sulfur-relay system required for 2-thiolation of 5-methylaminomethyl-2-thiouridine (mnm(5)s(2)U) at tRNA wobble positions.</text>
</comment>
<evidence type="ECO:0000313" key="4">
    <source>
        <dbReference type="EMBL" id="MBC2621270.1"/>
    </source>
</evidence>
<evidence type="ECO:0000313" key="5">
    <source>
        <dbReference type="EMBL" id="MBJ8389455.1"/>
    </source>
</evidence>
<comment type="similarity">
    <text evidence="3">Belongs to the DsrH/TusB family.</text>
</comment>
<dbReference type="FunFam" id="3.40.1260.10:FF:000002">
    <property type="entry name" value="Sulfurtransferase TusB"/>
    <property type="match status" value="1"/>
</dbReference>
<dbReference type="Pfam" id="PF04077">
    <property type="entry name" value="DsrH"/>
    <property type="match status" value="1"/>
</dbReference>
<dbReference type="RefSeq" id="WP_038634759.1">
    <property type="nucleotide sequence ID" value="NZ_CP060441.1"/>
</dbReference>
<dbReference type="AlphaFoldDB" id="A0A7X1BR62"/>